<protein>
    <submittedName>
        <fullName evidence="12">Uncharacterized protein</fullName>
    </submittedName>
</protein>
<dbReference type="GO" id="GO:0015293">
    <property type="term" value="F:symporter activity"/>
    <property type="evidence" value="ECO:0007669"/>
    <property type="project" value="TreeGrafter"/>
</dbReference>
<feature type="transmembrane region" description="Helical" evidence="11">
    <location>
        <begin position="100"/>
        <end position="121"/>
    </location>
</feature>
<feature type="transmembrane region" description="Helical" evidence="11">
    <location>
        <begin position="287"/>
        <end position="309"/>
    </location>
</feature>
<comment type="subcellular location">
    <subcellularLocation>
        <location evidence="1">Cell membrane</location>
        <topology evidence="1">Multi-pass membrane protein</topology>
    </subcellularLocation>
</comment>
<dbReference type="AlphaFoldDB" id="A0AAV2TCS1"/>
<keyword evidence="3" id="KW-0813">Transport</keyword>
<dbReference type="Gene3D" id="1.20.1730.10">
    <property type="entry name" value="Sodium/glucose cotransporter"/>
    <property type="match status" value="1"/>
</dbReference>
<keyword evidence="7" id="KW-0915">Sodium</keyword>
<evidence type="ECO:0000256" key="3">
    <source>
        <dbReference type="ARBA" id="ARBA00022448"/>
    </source>
</evidence>
<evidence type="ECO:0000256" key="10">
    <source>
        <dbReference type="ARBA" id="ARBA00023201"/>
    </source>
</evidence>
<dbReference type="GO" id="GO:0005886">
    <property type="term" value="C:plasma membrane"/>
    <property type="evidence" value="ECO:0007669"/>
    <property type="project" value="UniProtKB-SubCell"/>
</dbReference>
<dbReference type="PROSITE" id="PS50283">
    <property type="entry name" value="NA_SOLUT_SYMP_3"/>
    <property type="match status" value="1"/>
</dbReference>
<comment type="caution">
    <text evidence="12">The sequence shown here is derived from an EMBL/GenBank/DDBJ whole genome shotgun (WGS) entry which is preliminary data.</text>
</comment>
<sequence>MKETRLWAELLQSLAAVSLLVGMIVVGANYSGSVDTAITVMAEKLLTEMRSSPLDSFNVYNLLSVIVGGSFTLLGLLSFNPVLMQEFVKITELRKAKIAVYLNSFVGAIFFAITAVCGFIWHTAISDEEVMNTSDYNRLLAAFTIATTRSLVLVRGLFLGFLFMASLRLAKLGKEMMIPPSGSQSYPKLVRARERDSSSVTLANGAAIVFSRDLCEKIGTYHHRPRGLLFVLTELGMIALAAATSYGFIQTHQSFLQLTLLFAGAFGGPLLAVFTAGILFSCINKHGALVGLAVSQIFGVSFICFNFLYDKSRADCSQFDQCQIISVTHSISEVLEIVRPFFGISLLYVAPICCAIGFMVALLISVATTDLPQMPAYRLRARTLFLPLHCRRKPKCGVRPRAWYGELKGCISGLDSFDSSQSFGWSPVEIEKE</sequence>
<keyword evidence="5 11" id="KW-0812">Transmembrane</keyword>
<proteinExistence type="inferred from homology"/>
<evidence type="ECO:0000256" key="1">
    <source>
        <dbReference type="ARBA" id="ARBA00004651"/>
    </source>
</evidence>
<evidence type="ECO:0000256" key="5">
    <source>
        <dbReference type="ARBA" id="ARBA00022692"/>
    </source>
</evidence>
<dbReference type="PANTHER" id="PTHR42985">
    <property type="entry name" value="SODIUM-COUPLED MONOCARBOXYLATE TRANSPORTER"/>
    <property type="match status" value="1"/>
</dbReference>
<evidence type="ECO:0000256" key="6">
    <source>
        <dbReference type="ARBA" id="ARBA00022989"/>
    </source>
</evidence>
<dbReference type="InterPro" id="IPR038377">
    <property type="entry name" value="Na/Glc_symporter_sf"/>
</dbReference>
<keyword evidence="8" id="KW-0406">Ion transport</keyword>
<comment type="similarity">
    <text evidence="2">Belongs to the sodium:solute symporter (SSF) (TC 2.A.21) family.</text>
</comment>
<gene>
    <name evidence="12" type="ORF">CDAUBV1_LOCUS7299</name>
</gene>
<organism evidence="12 13">
    <name type="scientific">Calicophoron daubneyi</name>
    <name type="common">Rumen fluke</name>
    <name type="synonym">Paramphistomum daubneyi</name>
    <dbReference type="NCBI Taxonomy" id="300641"/>
    <lineage>
        <taxon>Eukaryota</taxon>
        <taxon>Metazoa</taxon>
        <taxon>Spiralia</taxon>
        <taxon>Lophotrochozoa</taxon>
        <taxon>Platyhelminthes</taxon>
        <taxon>Trematoda</taxon>
        <taxon>Digenea</taxon>
        <taxon>Plagiorchiida</taxon>
        <taxon>Pronocephalata</taxon>
        <taxon>Paramphistomoidea</taxon>
        <taxon>Paramphistomidae</taxon>
        <taxon>Calicophoron</taxon>
    </lineage>
</organism>
<keyword evidence="6 11" id="KW-1133">Transmembrane helix</keyword>
<feature type="transmembrane region" description="Helical" evidence="11">
    <location>
        <begin position="341"/>
        <end position="364"/>
    </location>
</feature>
<evidence type="ECO:0000256" key="4">
    <source>
        <dbReference type="ARBA" id="ARBA00022475"/>
    </source>
</evidence>
<reference evidence="12" key="1">
    <citation type="submission" date="2024-06" db="EMBL/GenBank/DDBJ databases">
        <authorList>
            <person name="Liu X."/>
            <person name="Lenzi L."/>
            <person name="Haldenby T S."/>
            <person name="Uol C."/>
        </authorList>
    </citation>
    <scope>NUCLEOTIDE SEQUENCE</scope>
</reference>
<dbReference type="InterPro" id="IPR001734">
    <property type="entry name" value="Na/solute_symporter"/>
</dbReference>
<evidence type="ECO:0000256" key="9">
    <source>
        <dbReference type="ARBA" id="ARBA00023136"/>
    </source>
</evidence>
<keyword evidence="10" id="KW-0739">Sodium transport</keyword>
<evidence type="ECO:0000256" key="2">
    <source>
        <dbReference type="ARBA" id="ARBA00006434"/>
    </source>
</evidence>
<name>A0AAV2TCS1_CALDB</name>
<keyword evidence="9 11" id="KW-0472">Membrane</keyword>
<evidence type="ECO:0000256" key="7">
    <source>
        <dbReference type="ARBA" id="ARBA00023053"/>
    </source>
</evidence>
<keyword evidence="4" id="KW-1003">Cell membrane</keyword>
<feature type="transmembrane region" description="Helical" evidence="11">
    <location>
        <begin position="57"/>
        <end position="79"/>
    </location>
</feature>
<dbReference type="GO" id="GO:0006814">
    <property type="term" value="P:sodium ion transport"/>
    <property type="evidence" value="ECO:0007669"/>
    <property type="project" value="UniProtKB-KW"/>
</dbReference>
<feature type="transmembrane region" description="Helical" evidence="11">
    <location>
        <begin position="255"/>
        <end position="280"/>
    </location>
</feature>
<feature type="transmembrane region" description="Helical" evidence="11">
    <location>
        <begin position="141"/>
        <end position="167"/>
    </location>
</feature>
<evidence type="ECO:0000313" key="12">
    <source>
        <dbReference type="EMBL" id="CAL5134071.1"/>
    </source>
</evidence>
<accession>A0AAV2TCS1</accession>
<dbReference type="Proteomes" id="UP001497525">
    <property type="component" value="Unassembled WGS sequence"/>
</dbReference>
<evidence type="ECO:0000313" key="13">
    <source>
        <dbReference type="Proteomes" id="UP001497525"/>
    </source>
</evidence>
<dbReference type="PANTHER" id="PTHR42985:SF40">
    <property type="entry name" value="LD47995P-RELATED"/>
    <property type="match status" value="1"/>
</dbReference>
<evidence type="ECO:0000256" key="11">
    <source>
        <dbReference type="SAM" id="Phobius"/>
    </source>
</evidence>
<evidence type="ECO:0000256" key="8">
    <source>
        <dbReference type="ARBA" id="ARBA00023065"/>
    </source>
</evidence>
<dbReference type="InterPro" id="IPR051163">
    <property type="entry name" value="Sodium:Solute_Symporter_SSF"/>
</dbReference>
<feature type="transmembrane region" description="Helical" evidence="11">
    <location>
        <begin position="227"/>
        <end position="249"/>
    </location>
</feature>
<dbReference type="EMBL" id="CAXLJL010000179">
    <property type="protein sequence ID" value="CAL5134071.1"/>
    <property type="molecule type" value="Genomic_DNA"/>
</dbReference>